<evidence type="ECO:0000256" key="1">
    <source>
        <dbReference type="SAM" id="Phobius"/>
    </source>
</evidence>
<evidence type="ECO:0000313" key="3">
    <source>
        <dbReference type="Proteomes" id="UP000231464"/>
    </source>
</evidence>
<dbReference type="AlphaFoldDB" id="A0A2M6W9R3"/>
<feature type="transmembrane region" description="Helical" evidence="1">
    <location>
        <begin position="44"/>
        <end position="62"/>
    </location>
</feature>
<dbReference type="EMBL" id="PFBP01000054">
    <property type="protein sequence ID" value="PIT89558.1"/>
    <property type="molecule type" value="Genomic_DNA"/>
</dbReference>
<keyword evidence="1" id="KW-0812">Transmembrane</keyword>
<reference evidence="3" key="1">
    <citation type="submission" date="2017-09" db="EMBL/GenBank/DDBJ databases">
        <title>Depth-based differentiation of microbial function through sediment-hosted aquifers and enrichment of novel symbionts in the deep terrestrial subsurface.</title>
        <authorList>
            <person name="Probst A.J."/>
            <person name="Ladd B."/>
            <person name="Jarett J.K."/>
            <person name="Geller-Mcgrath D.E."/>
            <person name="Sieber C.M.K."/>
            <person name="Emerson J.B."/>
            <person name="Anantharaman K."/>
            <person name="Thomas B.C."/>
            <person name="Malmstrom R."/>
            <person name="Stieglmeier M."/>
            <person name="Klingl A."/>
            <person name="Woyke T."/>
            <person name="Ryan C.M."/>
            <person name="Banfield J.F."/>
        </authorList>
    </citation>
    <scope>NUCLEOTIDE SEQUENCE [LARGE SCALE GENOMIC DNA]</scope>
</reference>
<dbReference type="Proteomes" id="UP000231464">
    <property type="component" value="Unassembled WGS sequence"/>
</dbReference>
<protein>
    <submittedName>
        <fullName evidence="2">Uncharacterized protein</fullName>
    </submittedName>
</protein>
<sequence length="199" mass="21966">MSDIKMNRAAEIQKMYAEDERAETAISSAASMAPAPKKSKAGKVILTLFLIAVVVLALLYVVSLKTNWNVLDLSKASIAPGTEPIKASDWQAVFLTNGQVYFGKLDGTTDAYPTLEDIYYLQVQQAPIQPAQAAGGEEAVQSAETAKQQLILVKFGTELHRPMDKMYINKDHIMFFEDLSSASNVVTSIEDYKKQQEKK</sequence>
<gene>
    <name evidence="2" type="ORF">COU23_03265</name>
</gene>
<keyword evidence="1" id="KW-1133">Transmembrane helix</keyword>
<comment type="caution">
    <text evidence="2">The sequence shown here is derived from an EMBL/GenBank/DDBJ whole genome shotgun (WGS) entry which is preliminary data.</text>
</comment>
<organism evidence="2 3">
    <name type="scientific">Candidatus Kuenenbacteria bacterium CG10_big_fil_rev_8_21_14_0_10_36_11</name>
    <dbReference type="NCBI Taxonomy" id="1974618"/>
    <lineage>
        <taxon>Bacteria</taxon>
        <taxon>Candidatus Kueneniibacteriota</taxon>
    </lineage>
</organism>
<accession>A0A2M6W9R3</accession>
<proteinExistence type="predicted"/>
<keyword evidence="1" id="KW-0472">Membrane</keyword>
<evidence type="ECO:0000313" key="2">
    <source>
        <dbReference type="EMBL" id="PIT89558.1"/>
    </source>
</evidence>
<name>A0A2M6W9R3_9BACT</name>